<evidence type="ECO:0000313" key="2">
    <source>
        <dbReference type="Proteomes" id="UP000265520"/>
    </source>
</evidence>
<evidence type="ECO:0000313" key="1">
    <source>
        <dbReference type="EMBL" id="MCI90336.1"/>
    </source>
</evidence>
<proteinExistence type="predicted"/>
<organism evidence="1 2">
    <name type="scientific">Trifolium medium</name>
    <dbReference type="NCBI Taxonomy" id="97028"/>
    <lineage>
        <taxon>Eukaryota</taxon>
        <taxon>Viridiplantae</taxon>
        <taxon>Streptophyta</taxon>
        <taxon>Embryophyta</taxon>
        <taxon>Tracheophyta</taxon>
        <taxon>Spermatophyta</taxon>
        <taxon>Magnoliopsida</taxon>
        <taxon>eudicotyledons</taxon>
        <taxon>Gunneridae</taxon>
        <taxon>Pentapetalae</taxon>
        <taxon>rosids</taxon>
        <taxon>fabids</taxon>
        <taxon>Fabales</taxon>
        <taxon>Fabaceae</taxon>
        <taxon>Papilionoideae</taxon>
        <taxon>50 kb inversion clade</taxon>
        <taxon>NPAAA clade</taxon>
        <taxon>Hologalegina</taxon>
        <taxon>IRL clade</taxon>
        <taxon>Trifolieae</taxon>
        <taxon>Trifolium</taxon>
    </lineage>
</organism>
<protein>
    <submittedName>
        <fullName evidence="1">Uncharacterized protein</fullName>
    </submittedName>
</protein>
<accession>A0A392VPT1</accession>
<sequence>MPLSMVRKLDYGEPKSTKMTLTLADRSITYPYGILEDVL</sequence>
<keyword evidence="2" id="KW-1185">Reference proteome</keyword>
<feature type="non-terminal residue" evidence="1">
    <location>
        <position position="39"/>
    </location>
</feature>
<dbReference type="EMBL" id="LXQA011241909">
    <property type="protein sequence ID" value="MCI90336.1"/>
    <property type="molecule type" value="Genomic_DNA"/>
</dbReference>
<dbReference type="PANTHER" id="PTHR33067:SF39">
    <property type="entry name" value="TRANSCRIPTION FACTOR INTERACTOR AND REGULATOR CCHC(ZN) FAMILY"/>
    <property type="match status" value="1"/>
</dbReference>
<dbReference type="Proteomes" id="UP000265520">
    <property type="component" value="Unassembled WGS sequence"/>
</dbReference>
<dbReference type="PANTHER" id="PTHR33067">
    <property type="entry name" value="RNA-DIRECTED DNA POLYMERASE-RELATED"/>
    <property type="match status" value="1"/>
</dbReference>
<reference evidence="1 2" key="1">
    <citation type="journal article" date="2018" name="Front. Plant Sci.">
        <title>Red Clover (Trifolium pratense) and Zigzag Clover (T. medium) - A Picture of Genomic Similarities and Differences.</title>
        <authorList>
            <person name="Dluhosova J."/>
            <person name="Istvanek J."/>
            <person name="Nedelnik J."/>
            <person name="Repkova J."/>
        </authorList>
    </citation>
    <scope>NUCLEOTIDE SEQUENCE [LARGE SCALE GENOMIC DNA]</scope>
    <source>
        <strain evidence="2">cv. 10/8</strain>
        <tissue evidence="1">Leaf</tissue>
    </source>
</reference>
<dbReference type="AlphaFoldDB" id="A0A392VPT1"/>
<comment type="caution">
    <text evidence="1">The sequence shown here is derived from an EMBL/GenBank/DDBJ whole genome shotgun (WGS) entry which is preliminary data.</text>
</comment>
<name>A0A392VPT1_9FABA</name>